<dbReference type="PANTHER" id="PTHR21694">
    <property type="entry name" value="COILED-COIL DOMAIN-CONTAINING PROTEIN 63"/>
    <property type="match status" value="1"/>
</dbReference>
<sequence>MPRGMGERHKTVEDLGEEGGQRQELARLQRQLRLLEGDRRAYTEEACIVRMQQESVIGALEQENNEISTVLRLSQSDKNELKDEDNTTCLQKLTEEADALNAQSDMERSKITQLQAEIARVEKDICQQRRLNGSNSGPIMEKLILKRTKVMENRHDKAMVKFNNQLAVNTRLREEIDHLRQDKTVFDTLFQKLNTDLEDMRKDMSVIIEEASQAYEQRDEAYNKMLALKERSEKDTSQHEMEMRELQRIIEHDNKLKEFMMIKSNDRGEYKEEEDAKKKKAMKGERDVDVENNQILTYKEAFAQNQGGPGRRHSPGSPTFLRREDRKFSLLKIKQMKEQGGETPPRKSGSLNRETPAPGRRRFQVRKERLVVRIGGKEDPPPGRRVMPRTRRRPFRVLDELTDGVTSLFRCLGCNRTPINEMLGSEAGVTEKNILPYMGIIEQRTMELLHLQHYIDMRNMTPEKDKEKGKDGKTKEPDMKKFRRPPATNTVTIVPPGLVEDEDMNEMSEETDLRPLSHEELKHIVMRRINRSTGNAQSINPNPVKDANTQRSPRIPKVEVIQPT</sequence>
<feature type="region of interest" description="Disordered" evidence="3">
    <location>
        <begin position="266"/>
        <end position="285"/>
    </location>
</feature>
<feature type="compositionally biased region" description="Basic and acidic residues" evidence="3">
    <location>
        <begin position="461"/>
        <end position="480"/>
    </location>
</feature>
<dbReference type="AlphaFoldDB" id="A0A5P8I4H3"/>
<dbReference type="EMBL" id="MN270935">
    <property type="protein sequence ID" value="QFQ66863.1"/>
    <property type="molecule type" value="mRNA"/>
</dbReference>
<feature type="region of interest" description="Disordered" evidence="3">
    <location>
        <begin position="461"/>
        <end position="492"/>
    </location>
</feature>
<evidence type="ECO:0000259" key="4">
    <source>
        <dbReference type="Pfam" id="PF21773"/>
    </source>
</evidence>
<evidence type="ECO:0000256" key="2">
    <source>
        <dbReference type="SAM" id="Coils"/>
    </source>
</evidence>
<keyword evidence="1 2" id="KW-0175">Coiled coil</keyword>
<dbReference type="PANTHER" id="PTHR21694:SF18">
    <property type="entry name" value="COILED-COIL DOMAIN-CONTAINING PROTEIN 63"/>
    <property type="match status" value="1"/>
</dbReference>
<evidence type="ECO:0000256" key="3">
    <source>
        <dbReference type="SAM" id="MobiDB-lite"/>
    </source>
</evidence>
<accession>A0A5P8I4H3</accession>
<evidence type="ECO:0000256" key="1">
    <source>
        <dbReference type="ARBA" id="ARBA00023054"/>
    </source>
</evidence>
<feature type="compositionally biased region" description="Polar residues" evidence="3">
    <location>
        <begin position="531"/>
        <end position="552"/>
    </location>
</feature>
<feature type="region of interest" description="Disordered" evidence="3">
    <location>
        <begin position="1"/>
        <end position="22"/>
    </location>
</feature>
<feature type="domain" description="ODAD1 central coiled coil region" evidence="4">
    <location>
        <begin position="146"/>
        <end position="331"/>
    </location>
</feature>
<feature type="coiled-coil region" evidence="2">
    <location>
        <begin position="90"/>
        <end position="124"/>
    </location>
</feature>
<dbReference type="Pfam" id="PF21773">
    <property type="entry name" value="ODAD1_CC"/>
    <property type="match status" value="1"/>
</dbReference>
<evidence type="ECO:0000313" key="5">
    <source>
        <dbReference type="EMBL" id="QFQ66863.1"/>
    </source>
</evidence>
<reference evidence="5" key="1">
    <citation type="journal article" date="2020" name="Eur Zool J">
        <title>Molecular cloning, in silico characterization and expression analysis of axonemal protein 66.0 in Pacific abalone, Haliotis discus hannai.</title>
        <authorList>
            <person name="Sukhan Z.P."/>
            <person name="Sharker M.R."/>
            <person name="Kho K.H."/>
        </authorList>
    </citation>
    <scope>NUCLEOTIDE SEQUENCE</scope>
</reference>
<dbReference type="InterPro" id="IPR051876">
    <property type="entry name" value="ODA-DC/CCD"/>
</dbReference>
<dbReference type="InterPro" id="IPR049258">
    <property type="entry name" value="ODAD1_CC"/>
</dbReference>
<protein>
    <submittedName>
        <fullName evidence="5">Axonemal protein</fullName>
    </submittedName>
</protein>
<organism evidence="5">
    <name type="scientific">Haliotis discus hannai</name>
    <name type="common">Japanese abalone</name>
    <dbReference type="NCBI Taxonomy" id="42344"/>
    <lineage>
        <taxon>Eukaryota</taxon>
        <taxon>Metazoa</taxon>
        <taxon>Spiralia</taxon>
        <taxon>Lophotrochozoa</taxon>
        <taxon>Mollusca</taxon>
        <taxon>Gastropoda</taxon>
        <taxon>Vetigastropoda</taxon>
        <taxon>Lepetellida</taxon>
        <taxon>Haliotoidea</taxon>
        <taxon>Haliotidae</taxon>
        <taxon>Haliotis</taxon>
    </lineage>
</organism>
<proteinExistence type="evidence at transcript level"/>
<name>A0A5P8I4H3_HALDH</name>
<feature type="region of interest" description="Disordered" evidence="3">
    <location>
        <begin position="301"/>
        <end position="363"/>
    </location>
</feature>
<feature type="region of interest" description="Disordered" evidence="3">
    <location>
        <begin position="529"/>
        <end position="564"/>
    </location>
</feature>